<dbReference type="PANTHER" id="PTHR37423:SF2">
    <property type="entry name" value="MEMBRANE-BOUND LYTIC MUREIN TRANSGLYCOSYLASE C"/>
    <property type="match status" value="1"/>
</dbReference>
<dbReference type="InterPro" id="IPR023346">
    <property type="entry name" value="Lysozyme-like_dom_sf"/>
</dbReference>
<dbReference type="RefSeq" id="WP_073176259.1">
    <property type="nucleotide sequence ID" value="NZ_FQWL01000001.1"/>
</dbReference>
<evidence type="ECO:0000259" key="2">
    <source>
        <dbReference type="Pfam" id="PF01464"/>
    </source>
</evidence>
<keyword evidence="4" id="KW-1185">Reference proteome</keyword>
<evidence type="ECO:0000313" key="4">
    <source>
        <dbReference type="Proteomes" id="UP000184532"/>
    </source>
</evidence>
<evidence type="ECO:0000313" key="3">
    <source>
        <dbReference type="EMBL" id="SHG23297.1"/>
    </source>
</evidence>
<evidence type="ECO:0000256" key="1">
    <source>
        <dbReference type="ARBA" id="ARBA00007734"/>
    </source>
</evidence>
<sequence>MKHIKNILAVIGLVVVLGSLVFATQSDPNAAEKELSTSKDGDSDDKNVSDGYKISAIDIPSDLNFAGEPVPIEDPEVMERVDREFLVNTYWQSNALLLMKRANKYFPIIEPILAKNGIPDDFKYLAVAESALIDVASPKGAAGMWHFMKATGREYGLEVNTNVDERYHIEKSTQAACEYINKWKKRFGTWTLTAASYNAGPGGVQKYMRIQKADNYYDLLLGQETGRYVFRILALKEILSNPDKYGFDVGKEDFYKAVPTFSVEVDTAVTSWADFAKLHEINYKILKRHNPWLREPHLNNSSRKKYVVEIPMKGYYLETGAGR</sequence>
<dbReference type="CDD" id="cd16894">
    <property type="entry name" value="MltD-like"/>
    <property type="match status" value="1"/>
</dbReference>
<dbReference type="PANTHER" id="PTHR37423">
    <property type="entry name" value="SOLUBLE LYTIC MUREIN TRANSGLYCOSYLASE-RELATED"/>
    <property type="match status" value="1"/>
</dbReference>
<dbReference type="AlphaFoldDB" id="A0A1M5I550"/>
<dbReference type="OrthoDB" id="9815002at2"/>
<gene>
    <name evidence="3" type="ORF">SAMN04488116_0437</name>
</gene>
<protein>
    <submittedName>
        <fullName evidence="3">Transglycosylase SLT domain-containing protein</fullName>
    </submittedName>
</protein>
<reference evidence="4" key="1">
    <citation type="submission" date="2016-11" db="EMBL/GenBank/DDBJ databases">
        <authorList>
            <person name="Varghese N."/>
            <person name="Submissions S."/>
        </authorList>
    </citation>
    <scope>NUCLEOTIDE SEQUENCE [LARGE SCALE GENOMIC DNA]</scope>
    <source>
        <strain evidence="4">DSM 22638</strain>
    </source>
</reference>
<dbReference type="Pfam" id="PF01464">
    <property type="entry name" value="SLT"/>
    <property type="match status" value="1"/>
</dbReference>
<feature type="domain" description="Transglycosylase SLT" evidence="2">
    <location>
        <begin position="113"/>
        <end position="216"/>
    </location>
</feature>
<proteinExistence type="inferred from homology"/>
<dbReference type="STRING" id="570519.SAMN04488116_0437"/>
<dbReference type="EMBL" id="FQWL01000001">
    <property type="protein sequence ID" value="SHG23297.1"/>
    <property type="molecule type" value="Genomic_DNA"/>
</dbReference>
<dbReference type="InterPro" id="IPR008258">
    <property type="entry name" value="Transglycosylase_SLT_dom_1"/>
</dbReference>
<organism evidence="3 4">
    <name type="scientific">Flagellimonas flava</name>
    <dbReference type="NCBI Taxonomy" id="570519"/>
    <lineage>
        <taxon>Bacteria</taxon>
        <taxon>Pseudomonadati</taxon>
        <taxon>Bacteroidota</taxon>
        <taxon>Flavobacteriia</taxon>
        <taxon>Flavobacteriales</taxon>
        <taxon>Flavobacteriaceae</taxon>
        <taxon>Flagellimonas</taxon>
    </lineage>
</organism>
<dbReference type="Proteomes" id="UP000184532">
    <property type="component" value="Unassembled WGS sequence"/>
</dbReference>
<dbReference type="Gene3D" id="1.10.530.10">
    <property type="match status" value="1"/>
</dbReference>
<name>A0A1M5I550_9FLAO</name>
<accession>A0A1M5I550</accession>
<dbReference type="SUPFAM" id="SSF53955">
    <property type="entry name" value="Lysozyme-like"/>
    <property type="match status" value="1"/>
</dbReference>
<comment type="similarity">
    <text evidence="1">Belongs to the transglycosylase Slt family.</text>
</comment>